<dbReference type="RefSeq" id="WP_066078163.1">
    <property type="nucleotide sequence ID" value="NZ_CP181246.1"/>
</dbReference>
<gene>
    <name evidence="1" type="ORF">NCTC10295_01583</name>
</gene>
<accession>A0A378UJF3</accession>
<reference evidence="1 2" key="1">
    <citation type="submission" date="2018-06" db="EMBL/GenBank/DDBJ databases">
        <authorList>
            <consortium name="Pathogen Informatics"/>
            <person name="Doyle S."/>
        </authorList>
    </citation>
    <scope>NUCLEOTIDE SEQUENCE [LARGE SCALE GENOMIC DNA]</scope>
    <source>
        <strain evidence="1 2">NCTC10295</strain>
    </source>
</reference>
<evidence type="ECO:0000313" key="1">
    <source>
        <dbReference type="EMBL" id="STZ76799.1"/>
    </source>
</evidence>
<dbReference type="EMBL" id="UGQS01000002">
    <property type="protein sequence ID" value="STZ76799.1"/>
    <property type="molecule type" value="Genomic_DNA"/>
</dbReference>
<evidence type="ECO:0000313" key="2">
    <source>
        <dbReference type="Proteomes" id="UP000254651"/>
    </source>
</evidence>
<name>A0A378UJF3_BERDE</name>
<dbReference type="PANTHER" id="PTHR35810:SF1">
    <property type="entry name" value="CYTOPLASMIC PROTEIN"/>
    <property type="match status" value="1"/>
</dbReference>
<dbReference type="Proteomes" id="UP000254651">
    <property type="component" value="Unassembled WGS sequence"/>
</dbReference>
<organism evidence="1 2">
    <name type="scientific">Bergeriella denitrificans</name>
    <name type="common">Neisseria denitrificans</name>
    <dbReference type="NCBI Taxonomy" id="494"/>
    <lineage>
        <taxon>Bacteria</taxon>
        <taxon>Pseudomonadati</taxon>
        <taxon>Pseudomonadota</taxon>
        <taxon>Betaproteobacteria</taxon>
        <taxon>Neisseriales</taxon>
        <taxon>Neisseriaceae</taxon>
        <taxon>Bergeriella</taxon>
    </lineage>
</organism>
<keyword evidence="2" id="KW-1185">Reference proteome</keyword>
<sequence>MTNPIEIYQTSDGQTQVEVRFGQETVWLSQAQMAQLFDTSTDNISLHLKNIFSEEELSEQATTEDFSVVHQEGKRNVTRQLKHYNLDAVISVVCRAVI</sequence>
<protein>
    <submittedName>
        <fullName evidence="1">DNA-binding protein</fullName>
    </submittedName>
</protein>
<dbReference type="PANTHER" id="PTHR35810">
    <property type="entry name" value="CYTOPLASMIC PROTEIN-RELATED"/>
    <property type="match status" value="1"/>
</dbReference>
<dbReference type="AlphaFoldDB" id="A0A378UJF3"/>
<proteinExistence type="predicted"/>
<dbReference type="GO" id="GO:0003677">
    <property type="term" value="F:DNA binding"/>
    <property type="evidence" value="ECO:0007669"/>
    <property type="project" value="UniProtKB-KW"/>
</dbReference>
<keyword evidence="1" id="KW-0238">DNA-binding</keyword>